<sequence>MASAGRSHPAIVLDDSQEGHDTMAVQRESNELDEAKIEAFMEKALGDISGTMAIGLCHLGDRLGLFKDLAANSPAGSEELADRLDLNERYVREWLRGMTAAGYLEEPAPGRFTLPAEYAPALADESGPMFLGGVYQMLPAALAPYERLIAAFRSGGGVRQSDYPDVLWDGMSRFTGSWFESVMIDDWLSTFPHVIERLERGVDVADVGCGAGRALIVLAKAFPRSRFVGFDNFPGQVERARANAENAGVADRVTFETVDAAQGLPGRYDLVTTFDVIHDAADPKRLLAAIRAAVKDDGDYLMLEINCQDRPQDNVGPVASMFYGFSVFYCMTTSLAGGGAALGTNGMPEAVVRSLCTEAGFGSVARSSADDPFNVLYDIRP</sequence>
<keyword evidence="5" id="KW-1185">Reference proteome</keyword>
<dbReference type="Pfam" id="PF21320">
    <property type="entry name" value="WHD_Rv2258c"/>
    <property type="match status" value="1"/>
</dbReference>
<dbReference type="InterPro" id="IPR025714">
    <property type="entry name" value="Methyltranfer_dom"/>
</dbReference>
<dbReference type="GO" id="GO:0032259">
    <property type="term" value="P:methylation"/>
    <property type="evidence" value="ECO:0007669"/>
    <property type="project" value="UniProtKB-KW"/>
</dbReference>
<accession>A0ABX0DH79</accession>
<organism evidence="4 5">
    <name type="scientific">Streptomyces ureilyticus</name>
    <dbReference type="NCBI Taxonomy" id="1775131"/>
    <lineage>
        <taxon>Bacteria</taxon>
        <taxon>Bacillati</taxon>
        <taxon>Actinomycetota</taxon>
        <taxon>Actinomycetes</taxon>
        <taxon>Kitasatosporales</taxon>
        <taxon>Streptomycetaceae</taxon>
        <taxon>Streptomyces</taxon>
    </lineage>
</organism>
<keyword evidence="4" id="KW-0808">Transferase</keyword>
<dbReference type="SUPFAM" id="SSF46785">
    <property type="entry name" value="Winged helix' DNA-binding domain"/>
    <property type="match status" value="1"/>
</dbReference>
<dbReference type="InterPro" id="IPR053173">
    <property type="entry name" value="SAM-binding_MTase"/>
</dbReference>
<dbReference type="Proteomes" id="UP001518140">
    <property type="component" value="Unassembled WGS sequence"/>
</dbReference>
<dbReference type="Pfam" id="PF13847">
    <property type="entry name" value="Methyltransf_31"/>
    <property type="match status" value="1"/>
</dbReference>
<dbReference type="InterPro" id="IPR048711">
    <property type="entry name" value="WHD_Rv2258c"/>
</dbReference>
<evidence type="ECO:0000259" key="3">
    <source>
        <dbReference type="Pfam" id="PF21320"/>
    </source>
</evidence>
<keyword evidence="4" id="KW-0489">Methyltransferase</keyword>
<reference evidence="4 5" key="1">
    <citation type="submission" date="2020-02" db="EMBL/GenBank/DDBJ databases">
        <title>Whole-genome analyses of novel actinobacteria.</title>
        <authorList>
            <person name="Sahin N."/>
            <person name="Tokatli A."/>
        </authorList>
    </citation>
    <scope>NUCLEOTIDE SEQUENCE [LARGE SCALE GENOMIC DNA]</scope>
    <source>
        <strain evidence="4 5">YC419</strain>
    </source>
</reference>
<comment type="caution">
    <text evidence="4">The sequence shown here is derived from an EMBL/GenBank/DDBJ whole genome shotgun (WGS) entry which is preliminary data.</text>
</comment>
<dbReference type="Gene3D" id="1.10.10.10">
    <property type="entry name" value="Winged helix-like DNA-binding domain superfamily/Winged helix DNA-binding domain"/>
    <property type="match status" value="1"/>
</dbReference>
<gene>
    <name evidence="4" type="ORF">G6048_03300</name>
</gene>
<dbReference type="CDD" id="cd02440">
    <property type="entry name" value="AdoMet_MTases"/>
    <property type="match status" value="1"/>
</dbReference>
<dbReference type="InterPro" id="IPR029063">
    <property type="entry name" value="SAM-dependent_MTases_sf"/>
</dbReference>
<dbReference type="InterPro" id="IPR036390">
    <property type="entry name" value="WH_DNA-bd_sf"/>
</dbReference>
<feature type="domain" description="S-adenosylmethionine-dependent methyltransferase Rv2258c-like winged HTH" evidence="3">
    <location>
        <begin position="57"/>
        <end position="122"/>
    </location>
</feature>
<evidence type="ECO:0000313" key="5">
    <source>
        <dbReference type="Proteomes" id="UP001518140"/>
    </source>
</evidence>
<dbReference type="PANTHER" id="PTHR45128:SF2">
    <property type="entry name" value="METHYLTRANSFERASE DOMAIN-CONTAINING PROTEIN"/>
    <property type="match status" value="1"/>
</dbReference>
<dbReference type="PANTHER" id="PTHR45128">
    <property type="entry name" value="METHYLTRANSFERASE TYPE 11"/>
    <property type="match status" value="1"/>
</dbReference>
<feature type="region of interest" description="Disordered" evidence="1">
    <location>
        <begin position="1"/>
        <end position="20"/>
    </location>
</feature>
<name>A0ABX0DH79_9ACTN</name>
<dbReference type="RefSeq" id="WP_165337879.1">
    <property type="nucleotide sequence ID" value="NZ_JAAKZX010000006.1"/>
</dbReference>
<dbReference type="GO" id="GO:0008168">
    <property type="term" value="F:methyltransferase activity"/>
    <property type="evidence" value="ECO:0007669"/>
    <property type="project" value="UniProtKB-KW"/>
</dbReference>
<proteinExistence type="predicted"/>
<evidence type="ECO:0000313" key="4">
    <source>
        <dbReference type="EMBL" id="NGO41230.1"/>
    </source>
</evidence>
<dbReference type="EMBL" id="JAAKZX010000006">
    <property type="protein sequence ID" value="NGO41230.1"/>
    <property type="molecule type" value="Genomic_DNA"/>
</dbReference>
<dbReference type="SUPFAM" id="SSF53335">
    <property type="entry name" value="S-adenosyl-L-methionine-dependent methyltransferases"/>
    <property type="match status" value="1"/>
</dbReference>
<evidence type="ECO:0000256" key="1">
    <source>
        <dbReference type="SAM" id="MobiDB-lite"/>
    </source>
</evidence>
<dbReference type="Gene3D" id="3.40.50.150">
    <property type="entry name" value="Vaccinia Virus protein VP39"/>
    <property type="match status" value="1"/>
</dbReference>
<dbReference type="InterPro" id="IPR036388">
    <property type="entry name" value="WH-like_DNA-bd_sf"/>
</dbReference>
<feature type="domain" description="Methyltransferase" evidence="2">
    <location>
        <begin position="199"/>
        <end position="306"/>
    </location>
</feature>
<protein>
    <submittedName>
        <fullName evidence="4">Methyltransferase domain-containing protein</fullName>
    </submittedName>
</protein>
<evidence type="ECO:0000259" key="2">
    <source>
        <dbReference type="Pfam" id="PF13847"/>
    </source>
</evidence>